<dbReference type="Proteomes" id="UP000198432">
    <property type="component" value="Unassembled WGS sequence"/>
</dbReference>
<evidence type="ECO:0000256" key="1">
    <source>
        <dbReference type="ARBA" id="ARBA00007198"/>
    </source>
</evidence>
<reference evidence="5" key="1">
    <citation type="submission" date="2017-06" db="EMBL/GenBank/DDBJ databases">
        <authorList>
            <person name="Varghese N."/>
            <person name="Submissions S."/>
        </authorList>
    </citation>
    <scope>NUCLEOTIDE SEQUENCE [LARGE SCALE GENOMIC DNA]</scope>
    <source>
        <strain evidence="5">NKM1</strain>
    </source>
</reference>
<keyword evidence="5" id="KW-1185">Reference proteome</keyword>
<dbReference type="PROSITE" id="PS51353">
    <property type="entry name" value="ARSC"/>
    <property type="match status" value="1"/>
</dbReference>
<protein>
    <submittedName>
        <fullName evidence="4">Arsenate reductase</fullName>
    </submittedName>
</protein>
<dbReference type="NCBIfam" id="TIGR00014">
    <property type="entry name" value="arsC"/>
    <property type="match status" value="1"/>
</dbReference>
<dbReference type="InterPro" id="IPR006660">
    <property type="entry name" value="Arsenate_reductase-like"/>
</dbReference>
<dbReference type="RefSeq" id="WP_089319167.1">
    <property type="nucleotide sequence ID" value="NZ_FZOQ01000008.1"/>
</dbReference>
<dbReference type="InterPro" id="IPR006659">
    <property type="entry name" value="Arsenate_reductase"/>
</dbReference>
<comment type="similarity">
    <text evidence="1 3">Belongs to the ArsC family.</text>
</comment>
<dbReference type="InterPro" id="IPR036249">
    <property type="entry name" value="Thioredoxin-like_sf"/>
</dbReference>
<dbReference type="EMBL" id="FZOQ01000008">
    <property type="protein sequence ID" value="SNS53879.1"/>
    <property type="molecule type" value="Genomic_DNA"/>
</dbReference>
<evidence type="ECO:0000313" key="5">
    <source>
        <dbReference type="Proteomes" id="UP000198432"/>
    </source>
</evidence>
<keyword evidence="2" id="KW-0560">Oxidoreductase</keyword>
<name>A0A239FAF3_9BACT</name>
<dbReference type="PANTHER" id="PTHR30041:SF4">
    <property type="entry name" value="ARSENATE REDUCTASE"/>
    <property type="match status" value="1"/>
</dbReference>
<dbReference type="Pfam" id="PF03960">
    <property type="entry name" value="ArsC"/>
    <property type="match status" value="1"/>
</dbReference>
<dbReference type="GO" id="GO:0008794">
    <property type="term" value="F:arsenate reductase (glutaredoxin) activity"/>
    <property type="evidence" value="ECO:0007669"/>
    <property type="project" value="InterPro"/>
</dbReference>
<evidence type="ECO:0000256" key="3">
    <source>
        <dbReference type="PROSITE-ProRule" id="PRU01282"/>
    </source>
</evidence>
<sequence length="114" mass="13327">MLKIYHNNRCSKSRQTLELIQQAGQEVEVVEYLKTPPTAQELREVLQKLSLKPENLLRKGEKLYKENYKGKTLSDEEWIQVMVEHPVLMERPIVVKDQQAVVGRPPENFLTLLD</sequence>
<dbReference type="SUPFAM" id="SSF52833">
    <property type="entry name" value="Thioredoxin-like"/>
    <property type="match status" value="1"/>
</dbReference>
<evidence type="ECO:0000313" key="4">
    <source>
        <dbReference type="EMBL" id="SNS53879.1"/>
    </source>
</evidence>
<accession>A0A239FAF3</accession>
<dbReference type="PANTHER" id="PTHR30041">
    <property type="entry name" value="ARSENATE REDUCTASE"/>
    <property type="match status" value="1"/>
</dbReference>
<dbReference type="CDD" id="cd03034">
    <property type="entry name" value="ArsC_ArsC"/>
    <property type="match status" value="1"/>
</dbReference>
<proteinExistence type="inferred from homology"/>
<dbReference type="AlphaFoldDB" id="A0A239FAF3"/>
<dbReference type="Gene3D" id="3.40.30.10">
    <property type="entry name" value="Glutaredoxin"/>
    <property type="match status" value="1"/>
</dbReference>
<evidence type="ECO:0000256" key="2">
    <source>
        <dbReference type="ARBA" id="ARBA00023002"/>
    </source>
</evidence>
<gene>
    <name evidence="4" type="ORF">SAMN06296052_10894</name>
</gene>
<dbReference type="OrthoDB" id="9808142at2"/>
<organism evidence="4 5">
    <name type="scientific">Pontibacter ummariensis</name>
    <dbReference type="NCBI Taxonomy" id="1610492"/>
    <lineage>
        <taxon>Bacteria</taxon>
        <taxon>Pseudomonadati</taxon>
        <taxon>Bacteroidota</taxon>
        <taxon>Cytophagia</taxon>
        <taxon>Cytophagales</taxon>
        <taxon>Hymenobacteraceae</taxon>
        <taxon>Pontibacter</taxon>
    </lineage>
</organism>